<dbReference type="RefSeq" id="WP_145077440.1">
    <property type="nucleotide sequence ID" value="NZ_CP036298.1"/>
</dbReference>
<dbReference type="Proteomes" id="UP000318017">
    <property type="component" value="Chromosome"/>
</dbReference>
<protein>
    <submittedName>
        <fullName evidence="6">Acetophenone carboxylase gamma subunit</fullName>
        <ecNumber evidence="6">6.4.1.8</ecNumber>
    </submittedName>
</protein>
<accession>A0A518G636</accession>
<dbReference type="PANTHER" id="PTHR11365:SF23">
    <property type="entry name" value="HYPOTHETICAL 5-OXOPROLINASE (EUROFUNG)-RELATED"/>
    <property type="match status" value="1"/>
</dbReference>
<dbReference type="GO" id="GO:0005829">
    <property type="term" value="C:cytosol"/>
    <property type="evidence" value="ECO:0007669"/>
    <property type="project" value="TreeGrafter"/>
</dbReference>
<dbReference type="InterPro" id="IPR002821">
    <property type="entry name" value="Hydantoinase_A"/>
</dbReference>
<evidence type="ECO:0000259" key="4">
    <source>
        <dbReference type="Pfam" id="PF02538"/>
    </source>
</evidence>
<feature type="domain" description="Hydantoinase A/oxoprolinase" evidence="3">
    <location>
        <begin position="288"/>
        <end position="359"/>
    </location>
</feature>
<dbReference type="PANTHER" id="PTHR11365">
    <property type="entry name" value="5-OXOPROLINASE RELATED"/>
    <property type="match status" value="1"/>
</dbReference>
<feature type="region of interest" description="Disordered" evidence="2">
    <location>
        <begin position="633"/>
        <end position="661"/>
    </location>
</feature>
<comment type="similarity">
    <text evidence="1">Belongs to the oxoprolinase family.</text>
</comment>
<feature type="compositionally biased region" description="Polar residues" evidence="2">
    <location>
        <begin position="646"/>
        <end position="655"/>
    </location>
</feature>
<dbReference type="InterPro" id="IPR045079">
    <property type="entry name" value="Oxoprolinase-like"/>
</dbReference>
<dbReference type="OrthoDB" id="9768323at2"/>
<sequence length="1347" mass="143881">MTAANKKTYHSTSTTRPEIEAWIDVGGTFTDCFIQRAGHPLRSCKVLSSGRIPLSLQSQPSPSSLRSHTLQGDRENFWVGAHLQLLDPHGGLLQKYLITGSSGAELTVATPMPQLGPAVRLEIVTELEAPILGVRRLLGVPLTQRLPPLAVRMGTTRGTNALLTRQGARTGLAVTSPFEDLLKIGDQTRPELFALSIVKPEPLSLLSAGISERLDAKGQVLQPLDLTQSAKQLQKLRDAGCTSLAICLMHSYANPVHELQLRDLARQFSFEHVSVSSLLVPLIEIVARAQTTVVDAYLSPIVRGYLHRIVEQFGGMEADDLQVMTSAGGLVPWQQYSGKDSILSGPAGGVAALSAISHALQPPESSRFIEKPAEATNEDTKTAQGRPLIGLDMGGTSTDVCRVGGEPLLQYESTKAGVRILTPTLPIETVAAGGGSVCWFDGVSLRVGPHSAGASPGPACYGRGGPLTVTDLNVFLGRVPVEQFPLPLDIAAIADRLDALRLETKQVLGAFSSQELAQGFRCIANEQMAGAVRTVSIAQGVDPREHTLMGFGGAAGQHICEIADILGVQSIVDSQDGGLLSALGMGLAARRADAVLSVYKPLIECNWSEIETALGTTTRELRQQFEPSSTNVANLAFDPNADATGRPTSGSSSVGNAMEENDSVGMGSQVVATYWLEFRYVGTDVTLTLPWEARSQAKQRFDQLHHHRYGYSQPDSAIELVAVRVECSQPAPNRLPAMRPVDACALSAWEETGESFVPRASLNPGGRLQGPKIVANQGSTLFIEAGWWAEVLSDGTLWLEREEAHTSTASLENAAAENAHAMDPVFRDCFAQRLTAIATQMGQVLQQTARSVNVKQRRDFSCAVFDARGHLLANAPHVPVHLGAMGLTVRAVMEDFPMVEPGDSFISNDPYRGGSHLPDLTVVTPVFARPPGSRPLFWVANRAHHADIGGISPGSMSIEATRLGEEGVVIPPFRLLAAGNQQHARLAQLMADAPFPPRNIRENLADIAAQQAANARGVQLLSEYAAATSWRKLTQYSDYLLDAAESRVRNFIRERYELHQPRSLSYRFSDALEDGTPICVNIVFPGRGNMRIDFAGTGGVSSQNFNANPSIVSAAVLYVLRCLIADDLPLNEGVMRCVDLRIPISVLNPPLAENHVDSPAVAAGNVETSQRVVDVLLGALGAAAASQGTMNNLLFGNAHFGFYETLCGGAGATRGADGASGVHTHMTNTRLTDPEILESQYPVRLREFCLRVGSGGAGRWQGGNGVRRAIEFLEPVELSLLTSRRTGPPPFGLAGGKPGALGRNRLVQASGTTIELPANCRMAVIAGDQLILETPGGGGLGESESTQ</sequence>
<keyword evidence="6" id="KW-0436">Ligase</keyword>
<evidence type="ECO:0000259" key="5">
    <source>
        <dbReference type="Pfam" id="PF05378"/>
    </source>
</evidence>
<dbReference type="KEGG" id="ahel:Q31a_23680"/>
<dbReference type="Pfam" id="PF02538">
    <property type="entry name" value="Hydantoinase_B"/>
    <property type="match status" value="1"/>
</dbReference>
<dbReference type="InterPro" id="IPR008040">
    <property type="entry name" value="Hydant_A_N"/>
</dbReference>
<evidence type="ECO:0000313" key="6">
    <source>
        <dbReference type="EMBL" id="QDV24055.1"/>
    </source>
</evidence>
<dbReference type="GO" id="GO:0006749">
    <property type="term" value="P:glutathione metabolic process"/>
    <property type="evidence" value="ECO:0007669"/>
    <property type="project" value="TreeGrafter"/>
</dbReference>
<organism evidence="6 7">
    <name type="scientific">Aureliella helgolandensis</name>
    <dbReference type="NCBI Taxonomy" id="2527968"/>
    <lineage>
        <taxon>Bacteria</taxon>
        <taxon>Pseudomonadati</taxon>
        <taxon>Planctomycetota</taxon>
        <taxon>Planctomycetia</taxon>
        <taxon>Pirellulales</taxon>
        <taxon>Pirellulaceae</taxon>
        <taxon>Aureliella</taxon>
    </lineage>
</organism>
<dbReference type="InterPro" id="IPR003692">
    <property type="entry name" value="Hydantoinase_B"/>
</dbReference>
<name>A0A518G636_9BACT</name>
<dbReference type="GO" id="GO:0016874">
    <property type="term" value="F:ligase activity"/>
    <property type="evidence" value="ECO:0007669"/>
    <property type="project" value="UniProtKB-KW"/>
</dbReference>
<evidence type="ECO:0000313" key="7">
    <source>
        <dbReference type="Proteomes" id="UP000318017"/>
    </source>
</evidence>
<feature type="domain" description="Hydantoinase A/oxoprolinase" evidence="3">
    <location>
        <begin position="381"/>
        <end position="592"/>
    </location>
</feature>
<feature type="domain" description="Hydantoinase B/oxoprolinase" evidence="4">
    <location>
        <begin position="823"/>
        <end position="1342"/>
    </location>
</feature>
<evidence type="ECO:0000256" key="1">
    <source>
        <dbReference type="ARBA" id="ARBA00010403"/>
    </source>
</evidence>
<reference evidence="6 7" key="1">
    <citation type="submission" date="2019-02" db="EMBL/GenBank/DDBJ databases">
        <title>Deep-cultivation of Planctomycetes and their phenomic and genomic characterization uncovers novel biology.</title>
        <authorList>
            <person name="Wiegand S."/>
            <person name="Jogler M."/>
            <person name="Boedeker C."/>
            <person name="Pinto D."/>
            <person name="Vollmers J."/>
            <person name="Rivas-Marin E."/>
            <person name="Kohn T."/>
            <person name="Peeters S.H."/>
            <person name="Heuer A."/>
            <person name="Rast P."/>
            <person name="Oberbeckmann S."/>
            <person name="Bunk B."/>
            <person name="Jeske O."/>
            <person name="Meyerdierks A."/>
            <person name="Storesund J.E."/>
            <person name="Kallscheuer N."/>
            <person name="Luecker S."/>
            <person name="Lage O.M."/>
            <person name="Pohl T."/>
            <person name="Merkel B.J."/>
            <person name="Hornburger P."/>
            <person name="Mueller R.-W."/>
            <person name="Bruemmer F."/>
            <person name="Labrenz M."/>
            <person name="Spormann A.M."/>
            <person name="Op den Camp H."/>
            <person name="Overmann J."/>
            <person name="Amann R."/>
            <person name="Jetten M.S.M."/>
            <person name="Mascher T."/>
            <person name="Medema M.H."/>
            <person name="Devos D.P."/>
            <person name="Kaster A.-K."/>
            <person name="Ovreas L."/>
            <person name="Rohde M."/>
            <person name="Galperin M.Y."/>
            <person name="Jogler C."/>
        </authorList>
    </citation>
    <scope>NUCLEOTIDE SEQUENCE [LARGE SCALE GENOMIC DNA]</scope>
    <source>
        <strain evidence="6 7">Q31a</strain>
    </source>
</reference>
<dbReference type="Pfam" id="PF05378">
    <property type="entry name" value="Hydant_A_N"/>
    <property type="match status" value="1"/>
</dbReference>
<dbReference type="Pfam" id="PF01968">
    <property type="entry name" value="Hydantoinase_A"/>
    <property type="match status" value="2"/>
</dbReference>
<dbReference type="EC" id="6.4.1.8" evidence="6"/>
<proteinExistence type="inferred from homology"/>
<dbReference type="EMBL" id="CP036298">
    <property type="protein sequence ID" value="QDV24055.1"/>
    <property type="molecule type" value="Genomic_DNA"/>
</dbReference>
<evidence type="ECO:0000259" key="3">
    <source>
        <dbReference type="Pfam" id="PF01968"/>
    </source>
</evidence>
<evidence type="ECO:0000256" key="2">
    <source>
        <dbReference type="SAM" id="MobiDB-lite"/>
    </source>
</evidence>
<gene>
    <name evidence="6" type="primary">apc3</name>
    <name evidence="6" type="ORF">Q31a_23680</name>
</gene>
<dbReference type="GO" id="GO:0017168">
    <property type="term" value="F:5-oxoprolinase (ATP-hydrolyzing) activity"/>
    <property type="evidence" value="ECO:0007669"/>
    <property type="project" value="TreeGrafter"/>
</dbReference>
<feature type="domain" description="Hydantoinase/oxoprolinase N-terminal" evidence="5">
    <location>
        <begin position="121"/>
        <end position="267"/>
    </location>
</feature>
<keyword evidence="7" id="KW-1185">Reference proteome</keyword>